<name>A0A928Y5B8_UNCKA</name>
<proteinExistence type="predicted"/>
<organism evidence="1 2">
    <name type="scientific">candidate division WWE3 bacterium</name>
    <dbReference type="NCBI Taxonomy" id="2053526"/>
    <lineage>
        <taxon>Bacteria</taxon>
        <taxon>Katanobacteria</taxon>
    </lineage>
</organism>
<evidence type="ECO:0000313" key="1">
    <source>
        <dbReference type="EMBL" id="MBE7524963.1"/>
    </source>
</evidence>
<dbReference type="AlphaFoldDB" id="A0A928Y5B8"/>
<dbReference type="EMBL" id="JABTTY010000001">
    <property type="protein sequence ID" value="MBE7524963.1"/>
    <property type="molecule type" value="Genomic_DNA"/>
</dbReference>
<sequence length="202" mass="21762">MAAIAGSIFLVLALVMLAVAESGLVHIPVFSALYRRPSPTRVIAAGTLSRDGILERVSNDVGKSLRSGSRPPYRVILTEQDLTAAWKGVLVEHAQATKIIAEQPQIVILPDSLEVSGRYIRGALTYDILMRVAVRVENGRIRFEPVQTRLGAIPIPSELALSAAGAVLKRDVLAWDLSFGEFRPASIELQDGMLTIGLSPSP</sequence>
<protein>
    <submittedName>
        <fullName evidence="1">Uncharacterized protein</fullName>
    </submittedName>
</protein>
<gene>
    <name evidence="1" type="ORF">HS096_01005</name>
</gene>
<accession>A0A928Y5B8</accession>
<comment type="caution">
    <text evidence="1">The sequence shown here is derived from an EMBL/GenBank/DDBJ whole genome shotgun (WGS) entry which is preliminary data.</text>
</comment>
<evidence type="ECO:0000313" key="2">
    <source>
        <dbReference type="Proteomes" id="UP000710385"/>
    </source>
</evidence>
<dbReference type="Proteomes" id="UP000710385">
    <property type="component" value="Unassembled WGS sequence"/>
</dbReference>
<reference evidence="1" key="1">
    <citation type="submission" date="2020-05" db="EMBL/GenBank/DDBJ databases">
        <title>High-Quality Genomes of Partial-Nitritation/Anammox System by Hierarchical Clustering Based Hybrid Assembly.</title>
        <authorList>
            <person name="Liu L."/>
            <person name="Wang Y."/>
            <person name="Che Y."/>
            <person name="Chen Y."/>
            <person name="Xia Y."/>
            <person name="Luo R."/>
            <person name="Cheng S.H."/>
            <person name="Zheng C."/>
            <person name="Zhang T."/>
        </authorList>
    </citation>
    <scope>NUCLEOTIDE SEQUENCE</scope>
    <source>
        <strain evidence="1">H1_PAT1</strain>
    </source>
</reference>